<feature type="region of interest" description="Disordered" evidence="1">
    <location>
        <begin position="399"/>
        <end position="424"/>
    </location>
</feature>
<protein>
    <submittedName>
        <fullName evidence="2">Uncharacterized protein</fullName>
    </submittedName>
</protein>
<accession>A0A444UYV7</accession>
<sequence>MMIDYESSEYSSEEDDYCEEEPSASSKAVQPNAPGPAPPCKPLSEVSQKSRKRKQEDKLKVAQVNQPPEKKPIPSTRGAIQPTSKAIPSQNSVVQLPSTSGAVQPVPSKVVPCKTVLSQISVLKPPSIRGAVQPVPSKATASQNVIIQPATTTGIVQLVSYKTVPSSIGQPVSYKTVPSSIGQPVSYKTVPSSIGQPVSYKTVPSSIGQPVSYKTVPSSIGQPVSYKTVPSSIGQPVSYKTVPSKTAPFQTSIVQPSTTSGTAQPVPYKTTPSQTGVQQPQFGVIAGTRGNSPGDQFTTSIYQHSLFDSMMVDVQNQGFAQVCSKLHSINVYLQDNNSILQKQTCILKQVASGIQQPAQKSPVFTSSSTQTRESSFICSTGSQTEPWEVPVCQPFLPNPPITVPPKQEYTRKLRSHSKGHPQNF</sequence>
<dbReference type="EMBL" id="SCEB01004772">
    <property type="protein sequence ID" value="RXM93334.1"/>
    <property type="molecule type" value="Genomic_DNA"/>
</dbReference>
<name>A0A444UYV7_ACIRT</name>
<feature type="compositionally biased region" description="Basic residues" evidence="1">
    <location>
        <begin position="412"/>
        <end position="424"/>
    </location>
</feature>
<dbReference type="AlphaFoldDB" id="A0A444UYV7"/>
<feature type="region of interest" description="Disordered" evidence="1">
    <location>
        <begin position="254"/>
        <end position="276"/>
    </location>
</feature>
<keyword evidence="3" id="KW-1185">Reference proteome</keyword>
<feature type="compositionally biased region" description="Polar residues" evidence="1">
    <location>
        <begin position="254"/>
        <end position="263"/>
    </location>
</feature>
<evidence type="ECO:0000256" key="1">
    <source>
        <dbReference type="SAM" id="MobiDB-lite"/>
    </source>
</evidence>
<gene>
    <name evidence="2" type="ORF">EOD39_19190</name>
</gene>
<evidence type="ECO:0000313" key="3">
    <source>
        <dbReference type="Proteomes" id="UP000289886"/>
    </source>
</evidence>
<feature type="compositionally biased region" description="Polar residues" evidence="1">
    <location>
        <begin position="81"/>
        <end position="91"/>
    </location>
</feature>
<feature type="compositionally biased region" description="Low complexity" evidence="1">
    <location>
        <begin position="1"/>
        <end position="10"/>
    </location>
</feature>
<organism evidence="2 3">
    <name type="scientific">Acipenser ruthenus</name>
    <name type="common">Sterlet sturgeon</name>
    <dbReference type="NCBI Taxonomy" id="7906"/>
    <lineage>
        <taxon>Eukaryota</taxon>
        <taxon>Metazoa</taxon>
        <taxon>Chordata</taxon>
        <taxon>Craniata</taxon>
        <taxon>Vertebrata</taxon>
        <taxon>Euteleostomi</taxon>
        <taxon>Actinopterygii</taxon>
        <taxon>Chondrostei</taxon>
        <taxon>Acipenseriformes</taxon>
        <taxon>Acipenseridae</taxon>
        <taxon>Acipenser</taxon>
    </lineage>
</organism>
<feature type="compositionally biased region" description="Acidic residues" evidence="1">
    <location>
        <begin position="11"/>
        <end position="22"/>
    </location>
</feature>
<evidence type="ECO:0000313" key="2">
    <source>
        <dbReference type="EMBL" id="RXM93334.1"/>
    </source>
</evidence>
<dbReference type="Proteomes" id="UP000289886">
    <property type="component" value="Unassembled WGS sequence"/>
</dbReference>
<comment type="caution">
    <text evidence="2">The sequence shown here is derived from an EMBL/GenBank/DDBJ whole genome shotgun (WGS) entry which is preliminary data.</text>
</comment>
<proteinExistence type="predicted"/>
<reference evidence="2 3" key="1">
    <citation type="submission" date="2019-01" db="EMBL/GenBank/DDBJ databases">
        <title>Draft Genome and Complete Hox-Cluster Characterization of the Sterlet Sturgeon (Acipenser ruthenus).</title>
        <authorList>
            <person name="Wei Q."/>
        </authorList>
    </citation>
    <scope>NUCLEOTIDE SEQUENCE [LARGE SCALE GENOMIC DNA]</scope>
    <source>
        <strain evidence="2">WHYD16114868_AA</strain>
        <tissue evidence="2">Blood</tissue>
    </source>
</reference>
<feature type="region of interest" description="Disordered" evidence="1">
    <location>
        <begin position="1"/>
        <end position="91"/>
    </location>
</feature>